<evidence type="ECO:0000256" key="1">
    <source>
        <dbReference type="ARBA" id="ARBA00004442"/>
    </source>
</evidence>
<evidence type="ECO:0000313" key="3">
    <source>
        <dbReference type="Proteomes" id="UP001161160"/>
    </source>
</evidence>
<dbReference type="PROSITE" id="PS00695">
    <property type="entry name" value="ENT_VIR_OMP_2"/>
    <property type="match status" value="1"/>
</dbReference>
<reference evidence="2" key="1">
    <citation type="submission" date="2023-04" db="EMBL/GenBank/DDBJ databases">
        <title>Genome Encyclopedia of Bacteria and Archaea VI: Functional Genomics of Type Strains.</title>
        <authorList>
            <person name="Whitman W."/>
        </authorList>
    </citation>
    <scope>NUCLEOTIDE SEQUENCE</scope>
    <source>
        <strain evidence="2">Enz.4-51</strain>
    </source>
</reference>
<sequence length="90" mass="9358">MAYAKLGYTGTTIGLSGPTLAYTSVNLSGYTLGLGYKQMVSQSLYAFGEVNYGSYGNKSLSPTLTNGTALSGMTVSGNGLDFLVGIGYRF</sequence>
<keyword evidence="3" id="KW-1185">Reference proteome</keyword>
<comment type="caution">
    <text evidence="2">The sequence shown here is derived from an EMBL/GenBank/DDBJ whole genome shotgun (WGS) entry which is preliminary data.</text>
</comment>
<dbReference type="AlphaFoldDB" id="A0AA43M9D3"/>
<dbReference type="InterPro" id="IPR011250">
    <property type="entry name" value="OMP/PagP_B-barrel"/>
</dbReference>
<accession>A0AA43M9D3</accession>
<proteinExistence type="predicted"/>
<dbReference type="EMBL" id="JARXYA010000004">
    <property type="protein sequence ID" value="MDH6503704.1"/>
    <property type="molecule type" value="Genomic_DNA"/>
</dbReference>
<comment type="subcellular location">
    <subcellularLocation>
        <location evidence="1">Cell outer membrane</location>
    </subcellularLocation>
</comment>
<organism evidence="2 3">
    <name type="scientific">Polynucleobacter sphagniphilus</name>
    <dbReference type="NCBI Taxonomy" id="1743169"/>
    <lineage>
        <taxon>Bacteria</taxon>
        <taxon>Pseudomonadati</taxon>
        <taxon>Pseudomonadota</taxon>
        <taxon>Betaproteobacteria</taxon>
        <taxon>Burkholderiales</taxon>
        <taxon>Burkholderiaceae</taxon>
        <taxon>Polynucleobacter</taxon>
    </lineage>
</organism>
<dbReference type="SUPFAM" id="SSF56925">
    <property type="entry name" value="OMPA-like"/>
    <property type="match status" value="1"/>
</dbReference>
<dbReference type="GO" id="GO:0009279">
    <property type="term" value="C:cell outer membrane"/>
    <property type="evidence" value="ECO:0007669"/>
    <property type="project" value="UniProtKB-SubCell"/>
</dbReference>
<dbReference type="Proteomes" id="UP001161160">
    <property type="component" value="Unassembled WGS sequence"/>
</dbReference>
<dbReference type="InterPro" id="IPR000758">
    <property type="entry name" value="Enterovir_OMP"/>
</dbReference>
<name>A0AA43M9D3_9BURK</name>
<protein>
    <submittedName>
        <fullName evidence="2">Opacity protein-like surface antigen</fullName>
    </submittedName>
</protein>
<dbReference type="GO" id="GO:0044384">
    <property type="term" value="C:host outer membrane"/>
    <property type="evidence" value="ECO:0007669"/>
    <property type="project" value="InterPro"/>
</dbReference>
<evidence type="ECO:0000313" key="2">
    <source>
        <dbReference type="EMBL" id="MDH6503704.1"/>
    </source>
</evidence>
<gene>
    <name evidence="2" type="ORF">M2127_000997</name>
</gene>